<dbReference type="SUPFAM" id="SSF48113">
    <property type="entry name" value="Heme-dependent peroxidases"/>
    <property type="match status" value="1"/>
</dbReference>
<dbReference type="GO" id="GO:0020037">
    <property type="term" value="F:heme binding"/>
    <property type="evidence" value="ECO:0007669"/>
    <property type="project" value="InterPro"/>
</dbReference>
<keyword evidence="1" id="KW-0472">Membrane</keyword>
<dbReference type="InterPro" id="IPR019791">
    <property type="entry name" value="Haem_peroxidase_animal"/>
</dbReference>
<evidence type="ECO:0000313" key="3">
    <source>
        <dbReference type="Proteomes" id="UP000605970"/>
    </source>
</evidence>
<dbReference type="AlphaFoldDB" id="A0A8S9ZG29"/>
<gene>
    <name evidence="2" type="ORF">Mgra_00008354</name>
</gene>
<feature type="transmembrane region" description="Helical" evidence="1">
    <location>
        <begin position="20"/>
        <end position="40"/>
    </location>
</feature>
<dbReference type="Proteomes" id="UP000605970">
    <property type="component" value="Unassembled WGS sequence"/>
</dbReference>
<evidence type="ECO:0000313" key="2">
    <source>
        <dbReference type="EMBL" id="KAF7632235.1"/>
    </source>
</evidence>
<dbReference type="InterPro" id="IPR037120">
    <property type="entry name" value="Haem_peroxidase_sf_animal"/>
</dbReference>
<dbReference type="Pfam" id="PF03098">
    <property type="entry name" value="An_peroxidase"/>
    <property type="match status" value="1"/>
</dbReference>
<dbReference type="GO" id="GO:0006979">
    <property type="term" value="P:response to oxidative stress"/>
    <property type="evidence" value="ECO:0007669"/>
    <property type="project" value="InterPro"/>
</dbReference>
<keyword evidence="3" id="KW-1185">Reference proteome</keyword>
<dbReference type="GO" id="GO:0004601">
    <property type="term" value="F:peroxidase activity"/>
    <property type="evidence" value="ECO:0007669"/>
    <property type="project" value="InterPro"/>
</dbReference>
<dbReference type="OrthoDB" id="823504at2759"/>
<accession>A0A8S9ZG29</accession>
<evidence type="ECO:0000256" key="1">
    <source>
        <dbReference type="SAM" id="Phobius"/>
    </source>
</evidence>
<dbReference type="Gene3D" id="1.10.640.10">
    <property type="entry name" value="Haem peroxidase domain superfamily, animal type"/>
    <property type="match status" value="1"/>
</dbReference>
<reference evidence="2" key="1">
    <citation type="journal article" date="2020" name="Ecol. Evol.">
        <title>Genome structure and content of the rice root-knot nematode (Meloidogyne graminicola).</title>
        <authorList>
            <person name="Phan N.T."/>
            <person name="Danchin E.G.J."/>
            <person name="Klopp C."/>
            <person name="Perfus-Barbeoch L."/>
            <person name="Kozlowski D.K."/>
            <person name="Koutsovoulos G.D."/>
            <person name="Lopez-Roques C."/>
            <person name="Bouchez O."/>
            <person name="Zahm M."/>
            <person name="Besnard G."/>
            <person name="Bellafiore S."/>
        </authorList>
    </citation>
    <scope>NUCLEOTIDE SEQUENCE</scope>
    <source>
        <strain evidence="2">VN-18</strain>
    </source>
</reference>
<keyword evidence="1" id="KW-0812">Transmembrane</keyword>
<dbReference type="PROSITE" id="PS50292">
    <property type="entry name" value="PEROXIDASE_3"/>
    <property type="match status" value="1"/>
</dbReference>
<dbReference type="InterPro" id="IPR010255">
    <property type="entry name" value="Haem_peroxidase_sf"/>
</dbReference>
<sequence>MLIIYKHSKINKLKSLSSNLNTLIFCIFLFFLIFVFAQIYKTHLIIALLLQKVNPHWDQDRIYLETRRIVGAVIQNSSFLNYRLEVNSSSVS</sequence>
<dbReference type="EMBL" id="JABEBT010000108">
    <property type="protein sequence ID" value="KAF7632235.1"/>
    <property type="molecule type" value="Genomic_DNA"/>
</dbReference>
<protein>
    <submittedName>
        <fullName evidence="2">Uncharacterized protein</fullName>
    </submittedName>
</protein>
<comment type="caution">
    <text evidence="2">The sequence shown here is derived from an EMBL/GenBank/DDBJ whole genome shotgun (WGS) entry which is preliminary data.</text>
</comment>
<proteinExistence type="predicted"/>
<name>A0A8S9ZG29_9BILA</name>
<organism evidence="2 3">
    <name type="scientific">Meloidogyne graminicola</name>
    <dbReference type="NCBI Taxonomy" id="189291"/>
    <lineage>
        <taxon>Eukaryota</taxon>
        <taxon>Metazoa</taxon>
        <taxon>Ecdysozoa</taxon>
        <taxon>Nematoda</taxon>
        <taxon>Chromadorea</taxon>
        <taxon>Rhabditida</taxon>
        <taxon>Tylenchina</taxon>
        <taxon>Tylenchomorpha</taxon>
        <taxon>Tylenchoidea</taxon>
        <taxon>Meloidogynidae</taxon>
        <taxon>Meloidogyninae</taxon>
        <taxon>Meloidogyne</taxon>
    </lineage>
</organism>
<keyword evidence="1" id="KW-1133">Transmembrane helix</keyword>